<protein>
    <recommendedName>
        <fullName evidence="8">Guanylate cyclase domain-containing protein</fullName>
    </recommendedName>
</protein>
<keyword evidence="4" id="KW-1133">Transmembrane helix</keyword>
<comment type="similarity">
    <text evidence="7">Belongs to the adenylyl cyclase class-4/guanylyl cyclase family.</text>
</comment>
<dbReference type="SUPFAM" id="SSF55073">
    <property type="entry name" value="Nucleotide cyclase"/>
    <property type="match status" value="1"/>
</dbReference>
<keyword evidence="6 7" id="KW-0456">Lyase</keyword>
<evidence type="ECO:0000256" key="1">
    <source>
        <dbReference type="ARBA" id="ARBA00004370"/>
    </source>
</evidence>
<keyword evidence="2" id="KW-0812">Transmembrane</keyword>
<dbReference type="CDD" id="cd07302">
    <property type="entry name" value="CHD"/>
    <property type="match status" value="1"/>
</dbReference>
<dbReference type="InterPro" id="IPR029787">
    <property type="entry name" value="Nucleotide_cyclase"/>
</dbReference>
<evidence type="ECO:0000256" key="5">
    <source>
        <dbReference type="ARBA" id="ARBA00023136"/>
    </source>
</evidence>
<evidence type="ECO:0000313" key="10">
    <source>
        <dbReference type="Proteomes" id="UP000815325"/>
    </source>
</evidence>
<evidence type="ECO:0000256" key="4">
    <source>
        <dbReference type="ARBA" id="ARBA00022989"/>
    </source>
</evidence>
<evidence type="ECO:0000256" key="3">
    <source>
        <dbReference type="ARBA" id="ARBA00022741"/>
    </source>
</evidence>
<proteinExistence type="inferred from homology"/>
<dbReference type="InterPro" id="IPR001054">
    <property type="entry name" value="A/G_cyclase"/>
</dbReference>
<name>A0ABQ7G9L0_DUNSA</name>
<gene>
    <name evidence="9" type="ORF">DUNSADRAFT_13341</name>
</gene>
<dbReference type="InterPro" id="IPR018297">
    <property type="entry name" value="A/G_cyclase_CS"/>
</dbReference>
<keyword evidence="3" id="KW-0547">Nucleotide-binding</keyword>
<dbReference type="Pfam" id="PF00211">
    <property type="entry name" value="Guanylate_cyc"/>
    <property type="match status" value="1"/>
</dbReference>
<feature type="domain" description="Guanylate cyclase" evidence="8">
    <location>
        <begin position="351"/>
        <end position="478"/>
    </location>
</feature>
<reference evidence="9" key="1">
    <citation type="submission" date="2017-08" db="EMBL/GenBank/DDBJ databases">
        <authorList>
            <person name="Polle J.E."/>
            <person name="Barry K."/>
            <person name="Cushman J."/>
            <person name="Schmutz J."/>
            <person name="Tran D."/>
            <person name="Hathwaick L.T."/>
            <person name="Yim W.C."/>
            <person name="Jenkins J."/>
            <person name="Mckie-Krisberg Z.M."/>
            <person name="Prochnik S."/>
            <person name="Lindquist E."/>
            <person name="Dockter R.B."/>
            <person name="Adam C."/>
            <person name="Molina H."/>
            <person name="Bunkerborg J."/>
            <person name="Jin E."/>
            <person name="Buchheim M."/>
            <person name="Magnuson J."/>
        </authorList>
    </citation>
    <scope>NUCLEOTIDE SEQUENCE</scope>
    <source>
        <strain evidence="9">CCAP 19/18</strain>
    </source>
</reference>
<dbReference type="InterPro" id="IPR050401">
    <property type="entry name" value="Cyclic_nucleotide_synthase"/>
</dbReference>
<dbReference type="Proteomes" id="UP000815325">
    <property type="component" value="Unassembled WGS sequence"/>
</dbReference>
<dbReference type="PROSITE" id="PS51257">
    <property type="entry name" value="PROKAR_LIPOPROTEIN"/>
    <property type="match status" value="1"/>
</dbReference>
<dbReference type="PROSITE" id="PS50125">
    <property type="entry name" value="GUANYLATE_CYCLASE_2"/>
    <property type="match status" value="1"/>
</dbReference>
<dbReference type="PANTHER" id="PTHR11920:SF335">
    <property type="entry name" value="GUANYLATE CYCLASE"/>
    <property type="match status" value="1"/>
</dbReference>
<dbReference type="PROSITE" id="PS00452">
    <property type="entry name" value="GUANYLATE_CYCLASE_1"/>
    <property type="match status" value="1"/>
</dbReference>
<evidence type="ECO:0000313" key="9">
    <source>
        <dbReference type="EMBL" id="KAF5831285.1"/>
    </source>
</evidence>
<comment type="caution">
    <text evidence="9">The sequence shown here is derived from an EMBL/GenBank/DDBJ whole genome shotgun (WGS) entry which is preliminary data.</text>
</comment>
<keyword evidence="5" id="KW-0472">Membrane</keyword>
<evidence type="ECO:0000256" key="7">
    <source>
        <dbReference type="RuleBase" id="RU000405"/>
    </source>
</evidence>
<organism evidence="9 10">
    <name type="scientific">Dunaliella salina</name>
    <name type="common">Green alga</name>
    <name type="synonym">Protococcus salinus</name>
    <dbReference type="NCBI Taxonomy" id="3046"/>
    <lineage>
        <taxon>Eukaryota</taxon>
        <taxon>Viridiplantae</taxon>
        <taxon>Chlorophyta</taxon>
        <taxon>core chlorophytes</taxon>
        <taxon>Chlorophyceae</taxon>
        <taxon>CS clade</taxon>
        <taxon>Chlamydomonadales</taxon>
        <taxon>Dunaliellaceae</taxon>
        <taxon>Dunaliella</taxon>
    </lineage>
</organism>
<keyword evidence="10" id="KW-1185">Reference proteome</keyword>
<evidence type="ECO:0000256" key="6">
    <source>
        <dbReference type="ARBA" id="ARBA00023239"/>
    </source>
</evidence>
<comment type="subcellular location">
    <subcellularLocation>
        <location evidence="1">Membrane</location>
    </subcellularLocation>
</comment>
<dbReference type="SMART" id="SM00044">
    <property type="entry name" value="CYCc"/>
    <property type="match status" value="1"/>
</dbReference>
<evidence type="ECO:0000256" key="2">
    <source>
        <dbReference type="ARBA" id="ARBA00022692"/>
    </source>
</evidence>
<dbReference type="Gene3D" id="3.30.70.1230">
    <property type="entry name" value="Nucleotide cyclase"/>
    <property type="match status" value="1"/>
</dbReference>
<evidence type="ECO:0000259" key="8">
    <source>
        <dbReference type="PROSITE" id="PS50125"/>
    </source>
</evidence>
<dbReference type="PANTHER" id="PTHR11920">
    <property type="entry name" value="GUANYLYL CYCLASE"/>
    <property type="match status" value="1"/>
</dbReference>
<dbReference type="EMBL" id="MU069960">
    <property type="protein sequence ID" value="KAF5831285.1"/>
    <property type="molecule type" value="Genomic_DNA"/>
</dbReference>
<sequence length="620" mass="66845">MELWGRAPPTDIGTMMRHLLFTTVNLVLGTSACCLLCLAHNRRTTMPSSTSATAAAAAAAAGAAGAPAEGQFDIPATAAADTQAAANLWSTASTWTTANIRAFARTQSTVVPGGKAKCAAEQGHNSMFFPFSGLASLAFSRQSPCLGPSAQPALSGWTPLLVGLCYSASLLAWVQRGELWLLTAVSREEAQLLVSLTSAVFVGTRFLTSVANYIAPGSVAMSPSMDMLGILLGMMMGGSPDMYGWAAAQHRAYRCVRRLLQNIMPAHVADALEAYEAERELAYSTCTLGGSCSLTSTKSCLQSEFQRAYTSPASHLPSNNPSLENKRSLDSDCKLGLKRRHTFSERHEQVTLLFADIVEFTALSDQVHPSEVMILLSDLYHKYDRRAVELDLYTVDVVGDCYMCAANLVKPLPNHVNVMVEFARNIKDIANNTLSPLGTTLSTRVGIHTGPLMSGVLGVHRLKFTLLGDTVNVASRMETTAIPNTLQVSEQVYKELHYEQLARLPAATGQRGMGTDGCNSWDMDGPSWVGEQVIGCSMVKANSAPCLLPHMHHESGAGFEGPRCAVRSSFDNRGRHVLYGQKQLLEHQRGQGPAHLQNWLARELNVKGKGTMKAYTYTGP</sequence>
<accession>A0ABQ7G9L0</accession>